<dbReference type="Proteomes" id="UP000299102">
    <property type="component" value="Unassembled WGS sequence"/>
</dbReference>
<dbReference type="STRING" id="151549.A0A4C1Y9Z0"/>
<dbReference type="InterPro" id="IPR000477">
    <property type="entry name" value="RT_dom"/>
</dbReference>
<accession>A0A4C1Y9Z0</accession>
<dbReference type="Gene3D" id="3.30.70.270">
    <property type="match status" value="1"/>
</dbReference>
<comment type="caution">
    <text evidence="2">The sequence shown here is derived from an EMBL/GenBank/DDBJ whole genome shotgun (WGS) entry which is preliminary data.</text>
</comment>
<dbReference type="InterPro" id="IPR043502">
    <property type="entry name" value="DNA/RNA_pol_sf"/>
</dbReference>
<dbReference type="AlphaFoldDB" id="A0A4C1Y9Z0"/>
<sequence length="112" mass="12667">MRQATFQIIMDKILVAIRYRNAIVYVGDILVCGEILEELCDALRDKLDRFRKTGLVVKSSKCTFAYEWVTILGYEVSKKQIKPSKTKLSAELELKMPSSANSLKLSGSHVLL</sequence>
<proteinExistence type="predicted"/>
<dbReference type="PANTHER" id="PTHR33064:SF37">
    <property type="entry name" value="RIBONUCLEASE H"/>
    <property type="match status" value="1"/>
</dbReference>
<dbReference type="GO" id="GO:0071897">
    <property type="term" value="P:DNA biosynthetic process"/>
    <property type="evidence" value="ECO:0007669"/>
    <property type="project" value="UniProtKB-ARBA"/>
</dbReference>
<dbReference type="Pfam" id="PF00078">
    <property type="entry name" value="RVT_1"/>
    <property type="match status" value="1"/>
</dbReference>
<keyword evidence="3" id="KW-1185">Reference proteome</keyword>
<dbReference type="InterPro" id="IPR051320">
    <property type="entry name" value="Viral_Replic_Matur_Polypro"/>
</dbReference>
<dbReference type="InterPro" id="IPR043128">
    <property type="entry name" value="Rev_trsase/Diguanyl_cyclase"/>
</dbReference>
<reference evidence="2 3" key="1">
    <citation type="journal article" date="2019" name="Commun. Biol.">
        <title>The bagworm genome reveals a unique fibroin gene that provides high tensile strength.</title>
        <authorList>
            <person name="Kono N."/>
            <person name="Nakamura H."/>
            <person name="Ohtoshi R."/>
            <person name="Tomita M."/>
            <person name="Numata K."/>
            <person name="Arakawa K."/>
        </authorList>
    </citation>
    <scope>NUCLEOTIDE SEQUENCE [LARGE SCALE GENOMIC DNA]</scope>
</reference>
<dbReference type="PANTHER" id="PTHR33064">
    <property type="entry name" value="POL PROTEIN"/>
    <property type="match status" value="1"/>
</dbReference>
<dbReference type="SUPFAM" id="SSF56672">
    <property type="entry name" value="DNA/RNA polymerases"/>
    <property type="match status" value="1"/>
</dbReference>
<evidence type="ECO:0000313" key="3">
    <source>
        <dbReference type="Proteomes" id="UP000299102"/>
    </source>
</evidence>
<evidence type="ECO:0000259" key="1">
    <source>
        <dbReference type="Pfam" id="PF00078"/>
    </source>
</evidence>
<protein>
    <submittedName>
        <fullName evidence="2">Uncharacterized protein K02A2.6</fullName>
    </submittedName>
</protein>
<organism evidence="2 3">
    <name type="scientific">Eumeta variegata</name>
    <name type="common">Bagworm moth</name>
    <name type="synonym">Eumeta japonica</name>
    <dbReference type="NCBI Taxonomy" id="151549"/>
    <lineage>
        <taxon>Eukaryota</taxon>
        <taxon>Metazoa</taxon>
        <taxon>Ecdysozoa</taxon>
        <taxon>Arthropoda</taxon>
        <taxon>Hexapoda</taxon>
        <taxon>Insecta</taxon>
        <taxon>Pterygota</taxon>
        <taxon>Neoptera</taxon>
        <taxon>Endopterygota</taxon>
        <taxon>Lepidoptera</taxon>
        <taxon>Glossata</taxon>
        <taxon>Ditrysia</taxon>
        <taxon>Tineoidea</taxon>
        <taxon>Psychidae</taxon>
        <taxon>Oiketicinae</taxon>
        <taxon>Eumeta</taxon>
    </lineage>
</organism>
<feature type="domain" description="Reverse transcriptase" evidence="1">
    <location>
        <begin position="4"/>
        <end position="76"/>
    </location>
</feature>
<name>A0A4C1Y9Z0_EUMVA</name>
<gene>
    <name evidence="2" type="ORF">EVAR_59060_1</name>
</gene>
<dbReference type="EMBL" id="BGZK01001164">
    <property type="protein sequence ID" value="GBP73171.1"/>
    <property type="molecule type" value="Genomic_DNA"/>
</dbReference>
<evidence type="ECO:0000313" key="2">
    <source>
        <dbReference type="EMBL" id="GBP73171.1"/>
    </source>
</evidence>
<dbReference type="OrthoDB" id="7471411at2759"/>